<protein>
    <recommendedName>
        <fullName evidence="8">Glycosyltransferase family 92 protein</fullName>
        <ecNumber evidence="8">2.4.1.-</ecNumber>
    </recommendedName>
</protein>
<keyword evidence="7" id="KW-0472">Membrane</keyword>
<dbReference type="WBParaSite" id="ACRNAN_Path_5.g10.t1">
    <property type="protein sequence ID" value="ACRNAN_Path_5.g10.t1"/>
    <property type="gene ID" value="ACRNAN_Path_5.g10"/>
</dbReference>
<dbReference type="InterPro" id="IPR008166">
    <property type="entry name" value="Glyco_transf_92"/>
</dbReference>
<dbReference type="GO" id="GO:0016757">
    <property type="term" value="F:glycosyltransferase activity"/>
    <property type="evidence" value="ECO:0007669"/>
    <property type="project" value="UniProtKB-UniRule"/>
</dbReference>
<dbReference type="EC" id="2.4.1.-" evidence="8"/>
<dbReference type="PANTHER" id="PTHR21645:SF2">
    <property type="entry name" value="GLYCOSYLTRANSFERASE FAMILY 92 PROTEIN F59C6.8"/>
    <property type="match status" value="1"/>
</dbReference>
<dbReference type="InterPro" id="IPR052012">
    <property type="entry name" value="GTase_92"/>
</dbReference>
<keyword evidence="4 8" id="KW-0808">Transferase</keyword>
<reference evidence="10" key="1">
    <citation type="submission" date="2022-11" db="UniProtKB">
        <authorList>
            <consortium name="WormBaseParasite"/>
        </authorList>
    </citation>
    <scope>IDENTIFICATION</scope>
</reference>
<keyword evidence="6" id="KW-1133">Transmembrane helix</keyword>
<evidence type="ECO:0000256" key="2">
    <source>
        <dbReference type="ARBA" id="ARBA00007647"/>
    </source>
</evidence>
<dbReference type="Proteomes" id="UP000887540">
    <property type="component" value="Unplaced"/>
</dbReference>
<evidence type="ECO:0000256" key="1">
    <source>
        <dbReference type="ARBA" id="ARBA00004167"/>
    </source>
</evidence>
<evidence type="ECO:0000256" key="6">
    <source>
        <dbReference type="ARBA" id="ARBA00022989"/>
    </source>
</evidence>
<dbReference type="GO" id="GO:0016020">
    <property type="term" value="C:membrane"/>
    <property type="evidence" value="ECO:0007669"/>
    <property type="project" value="UniProtKB-SubCell"/>
</dbReference>
<keyword evidence="5" id="KW-0812">Transmembrane</keyword>
<keyword evidence="9" id="KW-1185">Reference proteome</keyword>
<evidence type="ECO:0000256" key="5">
    <source>
        <dbReference type="ARBA" id="ARBA00022692"/>
    </source>
</evidence>
<evidence type="ECO:0000256" key="3">
    <source>
        <dbReference type="ARBA" id="ARBA00022676"/>
    </source>
</evidence>
<organism evidence="9 10">
    <name type="scientific">Acrobeloides nanus</name>
    <dbReference type="NCBI Taxonomy" id="290746"/>
    <lineage>
        <taxon>Eukaryota</taxon>
        <taxon>Metazoa</taxon>
        <taxon>Ecdysozoa</taxon>
        <taxon>Nematoda</taxon>
        <taxon>Chromadorea</taxon>
        <taxon>Rhabditida</taxon>
        <taxon>Tylenchina</taxon>
        <taxon>Cephalobomorpha</taxon>
        <taxon>Cephaloboidea</taxon>
        <taxon>Cephalobidae</taxon>
        <taxon>Acrobeloides</taxon>
    </lineage>
</organism>
<dbReference type="PANTHER" id="PTHR21645">
    <property type="entry name" value="GLYCOSYLTRANSFERASE FAMILY 92 PROTEIN"/>
    <property type="match status" value="1"/>
</dbReference>
<comment type="similarity">
    <text evidence="2 8">Belongs to the glycosyltransferase 92 family.</text>
</comment>
<evidence type="ECO:0000313" key="10">
    <source>
        <dbReference type="WBParaSite" id="ACRNAN_Path_5.g10.t1"/>
    </source>
</evidence>
<comment type="subcellular location">
    <subcellularLocation>
        <location evidence="1">Membrane</location>
        <topology evidence="1">Single-pass membrane protein</topology>
    </subcellularLocation>
</comment>
<evidence type="ECO:0000256" key="8">
    <source>
        <dbReference type="RuleBase" id="RU366017"/>
    </source>
</evidence>
<dbReference type="Pfam" id="PF01697">
    <property type="entry name" value="Glyco_transf_92"/>
    <property type="match status" value="1"/>
</dbReference>
<sequence length="332" mass="38954">MEVFRYYEADLVVAMVETIVTEIYELMKYYENDGLLKIMPAFRMNSPPQLDYIPNHEALSLNQESNAHACLYEYKENTDFIAFIDYDDILLTTHINYFDNFKALSAKMPTAGVFLINRLPAISKIDSYPTSFSPSRLIQYMKYQNEIDNVTKFHTPTKFFVIPHKVATISIHNGLAMEKSYLKKVQTDSNELFITHVHNDYYSNENNDSFAHLQTFNGDPSKIINSDHINESFTNFLKNNNIKQIYQRLPVKKHYINDLIKCSIKMRRRVMQHEHRRFNFCLTHAICPLSDVKISCIIAQLKYASHEISKNVIWHEFSESYFDKSQNGCLIY</sequence>
<evidence type="ECO:0000256" key="4">
    <source>
        <dbReference type="ARBA" id="ARBA00022679"/>
    </source>
</evidence>
<evidence type="ECO:0000256" key="7">
    <source>
        <dbReference type="ARBA" id="ARBA00023136"/>
    </source>
</evidence>
<proteinExistence type="inferred from homology"/>
<name>A0A914C8Z9_9BILA</name>
<keyword evidence="3 8" id="KW-0328">Glycosyltransferase</keyword>
<evidence type="ECO:0000313" key="9">
    <source>
        <dbReference type="Proteomes" id="UP000887540"/>
    </source>
</evidence>
<dbReference type="AlphaFoldDB" id="A0A914C8Z9"/>
<accession>A0A914C8Z9</accession>